<reference evidence="2" key="1">
    <citation type="journal article" date="2019" name="Int. J. Syst. Evol. Microbiol.">
        <title>The Global Catalogue of Microorganisms (GCM) 10K type strain sequencing project: providing services to taxonomists for standard genome sequencing and annotation.</title>
        <authorList>
            <consortium name="The Broad Institute Genomics Platform"/>
            <consortium name="The Broad Institute Genome Sequencing Center for Infectious Disease"/>
            <person name="Wu L."/>
            <person name="Ma J."/>
        </authorList>
    </citation>
    <scope>NUCLEOTIDE SEQUENCE [LARGE SCALE GENOMIC DNA]</scope>
    <source>
        <strain evidence="2">CECT 8289</strain>
    </source>
</reference>
<organism evidence="1 2">
    <name type="scientific">Ferruginibacter yonginensis</name>
    <dbReference type="NCBI Taxonomy" id="1310416"/>
    <lineage>
        <taxon>Bacteria</taxon>
        <taxon>Pseudomonadati</taxon>
        <taxon>Bacteroidota</taxon>
        <taxon>Chitinophagia</taxon>
        <taxon>Chitinophagales</taxon>
        <taxon>Chitinophagaceae</taxon>
        <taxon>Ferruginibacter</taxon>
    </lineage>
</organism>
<evidence type="ECO:0000313" key="2">
    <source>
        <dbReference type="Proteomes" id="UP001595907"/>
    </source>
</evidence>
<evidence type="ECO:0000313" key="1">
    <source>
        <dbReference type="EMBL" id="MFC4261287.1"/>
    </source>
</evidence>
<protein>
    <submittedName>
        <fullName evidence="1">Uncharacterized protein</fullName>
    </submittedName>
</protein>
<dbReference type="Proteomes" id="UP001595907">
    <property type="component" value="Unassembled WGS sequence"/>
</dbReference>
<gene>
    <name evidence="1" type="ORF">ACFOWM_00225</name>
</gene>
<dbReference type="EMBL" id="JBHSCZ010000001">
    <property type="protein sequence ID" value="MFC4261287.1"/>
    <property type="molecule type" value="Genomic_DNA"/>
</dbReference>
<name>A0ABV8QNV1_9BACT</name>
<sequence length="65" mass="7674">MKQNTLGVLAPLTQEQMDNLTKETKETLAVHAIKNANNQRQFGAIDMWHVRRSRRTMTSMRKWFN</sequence>
<accession>A0ABV8QNV1</accession>
<keyword evidence="2" id="KW-1185">Reference proteome</keyword>
<proteinExistence type="predicted"/>
<dbReference type="RefSeq" id="WP_379705348.1">
    <property type="nucleotide sequence ID" value="NZ_JBHSCZ010000001.1"/>
</dbReference>
<comment type="caution">
    <text evidence="1">The sequence shown here is derived from an EMBL/GenBank/DDBJ whole genome shotgun (WGS) entry which is preliminary data.</text>
</comment>